<keyword evidence="2" id="KW-1185">Reference proteome</keyword>
<organism evidence="1 2">
    <name type="scientific">Cronobacter turicensis (strain DSM 18703 / CCUG 55852 / LMG 23827 / z3032)</name>
    <dbReference type="NCBI Taxonomy" id="693216"/>
    <lineage>
        <taxon>Bacteria</taxon>
        <taxon>Pseudomonadati</taxon>
        <taxon>Pseudomonadota</taxon>
        <taxon>Gammaproteobacteria</taxon>
        <taxon>Enterobacterales</taxon>
        <taxon>Enterobacteriaceae</taxon>
        <taxon>Cronobacter</taxon>
    </lineage>
</organism>
<dbReference type="AlphaFoldDB" id="C9XV29"/>
<accession>C9XV29</accession>
<proteinExistence type="predicted"/>
<protein>
    <submittedName>
        <fullName evidence="1">Uncharacterized protein</fullName>
    </submittedName>
</protein>
<dbReference type="HOGENOM" id="CLU_3157783_0_0_6"/>
<dbReference type="Proteomes" id="UP000002069">
    <property type="component" value="Chromosome"/>
</dbReference>
<reference evidence="2" key="2">
    <citation type="journal article" date="2011" name="J. Bacteriol.">
        <title>Complete genome sequence of Cronobacter turicensis LMG 23827, a food-borne pathogen causing deaths in neonates.</title>
        <authorList>
            <person name="Stephan R."/>
            <person name="Lehner A."/>
            <person name="Tischler P."/>
            <person name="Rattei T."/>
        </authorList>
    </citation>
    <scope>NUCLEOTIDE SEQUENCE [LARGE SCALE GENOMIC DNA]</scope>
    <source>
        <strain evidence="2">DSM 18703 / CCUG 55852 / LMG 23827 / z3032</strain>
    </source>
</reference>
<sequence>MLISRYGIALNANQAGRTPVFWAVKAAFIGIHGESFGRCVNEIFVDLT</sequence>
<dbReference type="EMBL" id="FN543093">
    <property type="protein sequence ID" value="CBA27839.1"/>
    <property type="molecule type" value="Genomic_DNA"/>
</dbReference>
<evidence type="ECO:0000313" key="2">
    <source>
        <dbReference type="Proteomes" id="UP000002069"/>
    </source>
</evidence>
<name>C9XV29_CROTZ</name>
<reference evidence="1 2" key="1">
    <citation type="journal article" date="2010" name="J. Bacteriol.">
        <title>Complete Genome Sequence of Cronobacter turicensis LMG 23827, a foodborne pathogen causing deaths in neonates.</title>
        <authorList>
            <person name="Stephan R."/>
            <person name="Lehner A."/>
            <person name="Tischler P."/>
            <person name="Rattei T."/>
        </authorList>
    </citation>
    <scope>NUCLEOTIDE SEQUENCE [LARGE SCALE GENOMIC DNA]</scope>
    <source>
        <strain evidence="2">DSM 18703 / CCUG 55852 / LMG 23827 / z3032</strain>
    </source>
</reference>
<dbReference type="KEGG" id="ctu:CTU_06290"/>
<evidence type="ECO:0000313" key="1">
    <source>
        <dbReference type="EMBL" id="CBA27839.1"/>
    </source>
</evidence>
<gene>
    <name evidence="1" type="ordered locus">Ctu_06290</name>
</gene>